<comment type="caution">
    <text evidence="2">The sequence shown here is derived from an EMBL/GenBank/DDBJ whole genome shotgun (WGS) entry which is preliminary data.</text>
</comment>
<name>A0A9P4XD11_9HYPO</name>
<proteinExistence type="predicted"/>
<keyword evidence="3" id="KW-1185">Reference proteome</keyword>
<protein>
    <submittedName>
        <fullName evidence="2">Uncharacterized protein</fullName>
    </submittedName>
</protein>
<evidence type="ECO:0000256" key="1">
    <source>
        <dbReference type="SAM" id="MobiDB-lite"/>
    </source>
</evidence>
<dbReference type="AlphaFoldDB" id="A0A9P4XD11"/>
<evidence type="ECO:0000313" key="2">
    <source>
        <dbReference type="EMBL" id="KAF3068667.1"/>
    </source>
</evidence>
<sequence length="91" mass="9893">MTFISPVCAVLVPIEAQAGREGVSQLLASGVIVDSSASSRMSRSSKQEYPGREIKGRDRGRKGGGVCVRCRFSQGLFRRLLDHLPIETCKV</sequence>
<evidence type="ECO:0000313" key="3">
    <source>
        <dbReference type="Proteomes" id="UP000801864"/>
    </source>
</evidence>
<dbReference type="Proteomes" id="UP000801864">
    <property type="component" value="Unassembled WGS sequence"/>
</dbReference>
<organism evidence="2 3">
    <name type="scientific">Trichoderma lentiforme</name>
    <dbReference type="NCBI Taxonomy" id="1567552"/>
    <lineage>
        <taxon>Eukaryota</taxon>
        <taxon>Fungi</taxon>
        <taxon>Dikarya</taxon>
        <taxon>Ascomycota</taxon>
        <taxon>Pezizomycotina</taxon>
        <taxon>Sordariomycetes</taxon>
        <taxon>Hypocreomycetidae</taxon>
        <taxon>Hypocreales</taxon>
        <taxon>Hypocreaceae</taxon>
        <taxon>Trichoderma</taxon>
    </lineage>
</organism>
<reference evidence="2 3" key="1">
    <citation type="submission" date="2018-06" db="EMBL/GenBank/DDBJ databases">
        <title>Genome analysis of cellulolytic fungus Trichoderma lentiforme CFAM-422.</title>
        <authorList>
            <person name="Steindorff A.S."/>
            <person name="Formighieri E.F."/>
            <person name="Midorikawa G.E.O."/>
            <person name="Tamietti M.S."/>
            <person name="Ramos E.Z."/>
            <person name="Silva A.S."/>
            <person name="Bon E.P.S."/>
            <person name="Mendes T.D."/>
            <person name="Damaso M.C.T."/>
            <person name="Favaro L.C.L."/>
        </authorList>
    </citation>
    <scope>NUCLEOTIDE SEQUENCE [LARGE SCALE GENOMIC DNA]</scope>
    <source>
        <strain evidence="2 3">CFAM-422</strain>
    </source>
</reference>
<gene>
    <name evidence="2" type="ORF">CFAM422_007866</name>
</gene>
<accession>A0A9P4XD11</accession>
<dbReference type="EMBL" id="QLNT01000013">
    <property type="protein sequence ID" value="KAF3068667.1"/>
    <property type="molecule type" value="Genomic_DNA"/>
</dbReference>
<feature type="compositionally biased region" description="Basic and acidic residues" evidence="1">
    <location>
        <begin position="45"/>
        <end position="57"/>
    </location>
</feature>
<feature type="region of interest" description="Disordered" evidence="1">
    <location>
        <begin position="36"/>
        <end position="63"/>
    </location>
</feature>